<accession>A0A250IL42</accession>
<keyword evidence="10" id="KW-1185">Reference proteome</keyword>
<dbReference type="GO" id="GO:0005886">
    <property type="term" value="C:plasma membrane"/>
    <property type="evidence" value="ECO:0007669"/>
    <property type="project" value="UniProtKB-SubCell"/>
</dbReference>
<dbReference type="InterPro" id="IPR027417">
    <property type="entry name" value="P-loop_NTPase"/>
</dbReference>
<evidence type="ECO:0000313" key="10">
    <source>
        <dbReference type="Proteomes" id="UP000217289"/>
    </source>
</evidence>
<dbReference type="RefSeq" id="WP_245918889.1">
    <property type="nucleotide sequence ID" value="NZ_CP022163.1"/>
</dbReference>
<dbReference type="PANTHER" id="PTHR43297:SF2">
    <property type="entry name" value="DIPEPTIDE TRANSPORT ATP-BINDING PROTEIN DPPD"/>
    <property type="match status" value="1"/>
</dbReference>
<dbReference type="InterPro" id="IPR003439">
    <property type="entry name" value="ABC_transporter-like_ATP-bd"/>
</dbReference>
<dbReference type="KEGG" id="mbd:MEBOL_005402"/>
<dbReference type="InterPro" id="IPR003593">
    <property type="entry name" value="AAA+_ATPase"/>
</dbReference>
<name>A0A250IL42_9BACT</name>
<feature type="domain" description="ABC transporter" evidence="8">
    <location>
        <begin position="13"/>
        <end position="259"/>
    </location>
</feature>
<dbReference type="Pfam" id="PF08352">
    <property type="entry name" value="oligo_HPY"/>
    <property type="match status" value="1"/>
</dbReference>
<evidence type="ECO:0000313" key="9">
    <source>
        <dbReference type="EMBL" id="ATB31930.1"/>
    </source>
</evidence>
<evidence type="ECO:0000256" key="2">
    <source>
        <dbReference type="ARBA" id="ARBA00005417"/>
    </source>
</evidence>
<dbReference type="InterPro" id="IPR013563">
    <property type="entry name" value="Oligopep_ABC_C"/>
</dbReference>
<evidence type="ECO:0000256" key="7">
    <source>
        <dbReference type="ARBA" id="ARBA00023136"/>
    </source>
</evidence>
<dbReference type="GO" id="GO:0016887">
    <property type="term" value="F:ATP hydrolysis activity"/>
    <property type="evidence" value="ECO:0007669"/>
    <property type="project" value="InterPro"/>
</dbReference>
<dbReference type="NCBIfam" id="TIGR01727">
    <property type="entry name" value="oligo_HPY"/>
    <property type="match status" value="1"/>
</dbReference>
<keyword evidence="3" id="KW-0813">Transport</keyword>
<dbReference type="InterPro" id="IPR050388">
    <property type="entry name" value="ABC_Ni/Peptide_Import"/>
</dbReference>
<dbReference type="SUPFAM" id="SSF52540">
    <property type="entry name" value="P-loop containing nucleoside triphosphate hydrolases"/>
    <property type="match status" value="1"/>
</dbReference>
<dbReference type="InterPro" id="IPR017871">
    <property type="entry name" value="ABC_transporter-like_CS"/>
</dbReference>
<dbReference type="SMART" id="SM00382">
    <property type="entry name" value="AAA"/>
    <property type="match status" value="1"/>
</dbReference>
<evidence type="ECO:0000256" key="6">
    <source>
        <dbReference type="ARBA" id="ARBA00022840"/>
    </source>
</evidence>
<evidence type="ECO:0000256" key="4">
    <source>
        <dbReference type="ARBA" id="ARBA00022475"/>
    </source>
</evidence>
<dbReference type="FunFam" id="3.40.50.300:FF:000016">
    <property type="entry name" value="Oligopeptide ABC transporter ATP-binding component"/>
    <property type="match status" value="1"/>
</dbReference>
<reference evidence="9 10" key="1">
    <citation type="submission" date="2017-06" db="EMBL/GenBank/DDBJ databases">
        <authorList>
            <person name="Kim H.J."/>
            <person name="Triplett B.A."/>
        </authorList>
    </citation>
    <scope>NUCLEOTIDE SEQUENCE [LARGE SCALE GENOMIC DNA]</scope>
    <source>
        <strain evidence="9 10">DSM 14713</strain>
    </source>
</reference>
<dbReference type="PROSITE" id="PS50893">
    <property type="entry name" value="ABC_TRANSPORTER_2"/>
    <property type="match status" value="1"/>
</dbReference>
<evidence type="ECO:0000259" key="8">
    <source>
        <dbReference type="PROSITE" id="PS50893"/>
    </source>
</evidence>
<dbReference type="PROSITE" id="PS00211">
    <property type="entry name" value="ABC_TRANSPORTER_1"/>
    <property type="match status" value="1"/>
</dbReference>
<comment type="subcellular location">
    <subcellularLocation>
        <location evidence="1">Cell inner membrane</location>
        <topology evidence="1">Peripheral membrane protein</topology>
    </subcellularLocation>
</comment>
<organism evidence="9 10">
    <name type="scientific">Melittangium boletus DSM 14713</name>
    <dbReference type="NCBI Taxonomy" id="1294270"/>
    <lineage>
        <taxon>Bacteria</taxon>
        <taxon>Pseudomonadati</taxon>
        <taxon>Myxococcota</taxon>
        <taxon>Myxococcia</taxon>
        <taxon>Myxococcales</taxon>
        <taxon>Cystobacterineae</taxon>
        <taxon>Archangiaceae</taxon>
        <taxon>Melittangium</taxon>
    </lineage>
</organism>
<keyword evidence="4" id="KW-1003">Cell membrane</keyword>
<keyword evidence="6 9" id="KW-0067">ATP-binding</keyword>
<sequence>MDNKTSAQPLLSVRDLRVEYMTPGGSVCAVDGVSFDIGRGEVLGLAGESGSGKSTAAQALLRLLRPPAVITGGQVLFEGEDVLSMNDAQLRAFRWRKISFVFQSAMNALNPVLTIGEQIADAIQAHRPVKKAEAFDRAASLLKLVGIDSSRLSSFPHQLSGGMRQRVVIAIALALDPPLMIMDEPTTALDVVVQKEILQQITELKNKIGFSILFITHDLSLLMEFSTRIAILYAGRLVEVASAKELFHSPKHPYTRGLLNSAPSLRGPRGKLVGIPGSPPDLRALPPGCRFHPRCPEAMAHCRSDVPDVRTFGPDHLSVCHLHSR</sequence>
<dbReference type="GO" id="GO:0005524">
    <property type="term" value="F:ATP binding"/>
    <property type="evidence" value="ECO:0007669"/>
    <property type="project" value="UniProtKB-KW"/>
</dbReference>
<evidence type="ECO:0000256" key="3">
    <source>
        <dbReference type="ARBA" id="ARBA00022448"/>
    </source>
</evidence>
<protein>
    <submittedName>
        <fullName evidence="9">Sugar ABC transporter ATP-binding protein</fullName>
    </submittedName>
</protein>
<dbReference type="CDD" id="cd03257">
    <property type="entry name" value="ABC_NikE_OppD_transporters"/>
    <property type="match status" value="1"/>
</dbReference>
<evidence type="ECO:0000256" key="1">
    <source>
        <dbReference type="ARBA" id="ARBA00004417"/>
    </source>
</evidence>
<gene>
    <name evidence="9" type="ORF">MEBOL_005402</name>
</gene>
<dbReference type="Gene3D" id="3.40.50.300">
    <property type="entry name" value="P-loop containing nucleotide triphosphate hydrolases"/>
    <property type="match status" value="1"/>
</dbReference>
<dbReference type="Proteomes" id="UP000217289">
    <property type="component" value="Chromosome"/>
</dbReference>
<dbReference type="PANTHER" id="PTHR43297">
    <property type="entry name" value="OLIGOPEPTIDE TRANSPORT ATP-BINDING PROTEIN APPD"/>
    <property type="match status" value="1"/>
</dbReference>
<dbReference type="EMBL" id="CP022163">
    <property type="protein sequence ID" value="ATB31930.1"/>
    <property type="molecule type" value="Genomic_DNA"/>
</dbReference>
<dbReference type="AlphaFoldDB" id="A0A250IL42"/>
<comment type="similarity">
    <text evidence="2">Belongs to the ABC transporter superfamily.</text>
</comment>
<proteinExistence type="inferred from homology"/>
<evidence type="ECO:0000256" key="5">
    <source>
        <dbReference type="ARBA" id="ARBA00022741"/>
    </source>
</evidence>
<dbReference type="Pfam" id="PF00005">
    <property type="entry name" value="ABC_tran"/>
    <property type="match status" value="1"/>
</dbReference>
<dbReference type="GO" id="GO:0015833">
    <property type="term" value="P:peptide transport"/>
    <property type="evidence" value="ECO:0007669"/>
    <property type="project" value="InterPro"/>
</dbReference>
<keyword evidence="5" id="KW-0547">Nucleotide-binding</keyword>
<keyword evidence="7" id="KW-0472">Membrane</keyword>